<name>A0ABW8TH47_9CLOT</name>
<protein>
    <recommendedName>
        <fullName evidence="9">Protein-export membrane protein SecF</fullName>
    </recommendedName>
</protein>
<dbReference type="NCBIfam" id="TIGR00966">
    <property type="entry name" value="transloc_SecF"/>
    <property type="match status" value="1"/>
</dbReference>
<feature type="domain" description="Protein export membrane protein SecD/SecF C-terminal" evidence="10">
    <location>
        <begin position="111"/>
        <end position="286"/>
    </location>
</feature>
<evidence type="ECO:0000256" key="7">
    <source>
        <dbReference type="ARBA" id="ARBA00023010"/>
    </source>
</evidence>
<gene>
    <name evidence="9 11" type="primary">secF</name>
    <name evidence="11" type="ORF">ACJDT4_15230</name>
</gene>
<dbReference type="InterPro" id="IPR048634">
    <property type="entry name" value="SecD_SecF_C"/>
</dbReference>
<feature type="transmembrane region" description="Helical" evidence="9">
    <location>
        <begin position="183"/>
        <end position="207"/>
    </location>
</feature>
<comment type="subcellular location">
    <subcellularLocation>
        <location evidence="1 9">Cell membrane</location>
        <topology evidence="1 9">Multi-pass membrane protein</topology>
    </subcellularLocation>
</comment>
<dbReference type="PANTHER" id="PTHR30081:SF8">
    <property type="entry name" value="PROTEIN TRANSLOCASE SUBUNIT SECF"/>
    <property type="match status" value="1"/>
</dbReference>
<keyword evidence="4 9" id="KW-0812">Transmembrane</keyword>
<feature type="transmembrane region" description="Helical" evidence="9">
    <location>
        <begin position="235"/>
        <end position="256"/>
    </location>
</feature>
<sequence length="301" mass="33510">MLKIVERTKIWFAISLSIIILGIGFMVYRASSTGSPLNFGIDFAGGNIIDINIGKSFNKEDIQKIVNKYVSDATINKVDGNKGIEIKSGQMTDAQQTKVFNDIKQKYSLKEKAPSSTERISGSVGKELEKKAVYALIIANVFVLLYIGWRFEFKFGAAALISLVHDVFITLAFYAIFNRTVNSEFIAGMLTIIGYSITDTVVVFDRIRENQRKSRRMSNAELANTSITQTITRSIYTVLTVIIAITSMHVFVPSIRAFTEPLLVGIISGCYSSIFIASPLWVIFKNKSDKKKALKRVAVSK</sequence>
<evidence type="ECO:0000256" key="9">
    <source>
        <dbReference type="HAMAP-Rule" id="MF_01464"/>
    </source>
</evidence>
<dbReference type="InterPro" id="IPR022646">
    <property type="entry name" value="SecD/SecF_CS"/>
</dbReference>
<feature type="transmembrane region" description="Helical" evidence="9">
    <location>
        <begin position="12"/>
        <end position="30"/>
    </location>
</feature>
<feature type="transmembrane region" description="Helical" evidence="9">
    <location>
        <begin position="132"/>
        <end position="149"/>
    </location>
</feature>
<evidence type="ECO:0000256" key="5">
    <source>
        <dbReference type="ARBA" id="ARBA00022927"/>
    </source>
</evidence>
<dbReference type="InterPro" id="IPR005665">
    <property type="entry name" value="SecF_bac"/>
</dbReference>
<accession>A0ABW8TH47</accession>
<evidence type="ECO:0000256" key="2">
    <source>
        <dbReference type="ARBA" id="ARBA00022448"/>
    </source>
</evidence>
<comment type="subunit">
    <text evidence="9">Forms a complex with SecD. Part of the essential Sec protein translocation apparatus which comprises SecA, SecYEG and auxiliary proteins SecDF. Other proteins may also be involved.</text>
</comment>
<dbReference type="NCBIfam" id="TIGR00916">
    <property type="entry name" value="2A0604s01"/>
    <property type="match status" value="1"/>
</dbReference>
<dbReference type="Gene3D" id="1.20.1640.10">
    <property type="entry name" value="Multidrug efflux transporter AcrB transmembrane domain"/>
    <property type="match status" value="1"/>
</dbReference>
<organism evidence="11 12">
    <name type="scientific">Clostridium neuense</name>
    <dbReference type="NCBI Taxonomy" id="1728934"/>
    <lineage>
        <taxon>Bacteria</taxon>
        <taxon>Bacillati</taxon>
        <taxon>Bacillota</taxon>
        <taxon>Clostridia</taxon>
        <taxon>Eubacteriales</taxon>
        <taxon>Clostridiaceae</taxon>
        <taxon>Clostridium</taxon>
    </lineage>
</organism>
<dbReference type="EMBL" id="JBJIAA010000012">
    <property type="protein sequence ID" value="MFL0251770.1"/>
    <property type="molecule type" value="Genomic_DNA"/>
</dbReference>
<dbReference type="RefSeq" id="WP_406788420.1">
    <property type="nucleotide sequence ID" value="NZ_JBJIAA010000012.1"/>
</dbReference>
<evidence type="ECO:0000259" key="10">
    <source>
        <dbReference type="Pfam" id="PF02355"/>
    </source>
</evidence>
<comment type="caution">
    <text evidence="11">The sequence shown here is derived from an EMBL/GenBank/DDBJ whole genome shotgun (WGS) entry which is preliminary data.</text>
</comment>
<proteinExistence type="inferred from homology"/>
<evidence type="ECO:0000313" key="12">
    <source>
        <dbReference type="Proteomes" id="UP001623592"/>
    </source>
</evidence>
<evidence type="ECO:0000256" key="1">
    <source>
        <dbReference type="ARBA" id="ARBA00004651"/>
    </source>
</evidence>
<dbReference type="SUPFAM" id="SSF82866">
    <property type="entry name" value="Multidrug efflux transporter AcrB transmembrane domain"/>
    <property type="match status" value="1"/>
</dbReference>
<dbReference type="Pfam" id="PF07549">
    <property type="entry name" value="Sec_GG"/>
    <property type="match status" value="1"/>
</dbReference>
<evidence type="ECO:0000256" key="8">
    <source>
        <dbReference type="ARBA" id="ARBA00023136"/>
    </source>
</evidence>
<keyword evidence="8 9" id="KW-0472">Membrane</keyword>
<evidence type="ECO:0000256" key="4">
    <source>
        <dbReference type="ARBA" id="ARBA00022692"/>
    </source>
</evidence>
<keyword evidence="3 9" id="KW-1003">Cell membrane</keyword>
<dbReference type="InterPro" id="IPR055344">
    <property type="entry name" value="SecD_SecF_C_bact"/>
</dbReference>
<dbReference type="PANTHER" id="PTHR30081">
    <property type="entry name" value="PROTEIN-EXPORT MEMBRANE PROTEIN SEC"/>
    <property type="match status" value="1"/>
</dbReference>
<dbReference type="Proteomes" id="UP001623592">
    <property type="component" value="Unassembled WGS sequence"/>
</dbReference>
<evidence type="ECO:0000256" key="3">
    <source>
        <dbReference type="ARBA" id="ARBA00022475"/>
    </source>
</evidence>
<feature type="transmembrane region" description="Helical" evidence="9">
    <location>
        <begin position="156"/>
        <end position="177"/>
    </location>
</feature>
<reference evidence="11 12" key="1">
    <citation type="submission" date="2024-11" db="EMBL/GenBank/DDBJ databases">
        <authorList>
            <person name="Heng Y.C."/>
            <person name="Lim A.C.H."/>
            <person name="Lee J.K.Y."/>
            <person name="Kittelmann S."/>
        </authorList>
    </citation>
    <scope>NUCLEOTIDE SEQUENCE [LARGE SCALE GENOMIC DNA]</scope>
    <source>
        <strain evidence="11 12">WILCCON 0114</strain>
    </source>
</reference>
<feature type="transmembrane region" description="Helical" evidence="9">
    <location>
        <begin position="262"/>
        <end position="284"/>
    </location>
</feature>
<evidence type="ECO:0000256" key="6">
    <source>
        <dbReference type="ARBA" id="ARBA00022989"/>
    </source>
</evidence>
<dbReference type="InterPro" id="IPR022813">
    <property type="entry name" value="SecD/SecF_arch_bac"/>
</dbReference>
<dbReference type="PRINTS" id="PR01755">
    <property type="entry name" value="SECFTRNLCASE"/>
</dbReference>
<keyword evidence="6 9" id="KW-1133">Transmembrane helix</keyword>
<comment type="similarity">
    <text evidence="9">Belongs to the SecD/SecF family. SecF subfamily.</text>
</comment>
<dbReference type="HAMAP" id="MF_01464_B">
    <property type="entry name" value="SecF_B"/>
    <property type="match status" value="1"/>
</dbReference>
<keyword evidence="7 9" id="KW-0811">Translocation</keyword>
<evidence type="ECO:0000313" key="11">
    <source>
        <dbReference type="EMBL" id="MFL0251770.1"/>
    </source>
</evidence>
<keyword evidence="12" id="KW-1185">Reference proteome</keyword>
<keyword evidence="5 9" id="KW-0653">Protein transport</keyword>
<keyword evidence="2 9" id="KW-0813">Transport</keyword>
<dbReference type="Pfam" id="PF02355">
    <property type="entry name" value="SecD_SecF_C"/>
    <property type="match status" value="1"/>
</dbReference>
<dbReference type="InterPro" id="IPR022645">
    <property type="entry name" value="SecD/SecF_bac"/>
</dbReference>
<comment type="function">
    <text evidence="9">Part of the Sec protein translocase complex. Interacts with the SecYEG preprotein conducting channel. SecDF uses the proton motive force (PMF) to complete protein translocation after the ATP-dependent function of SecA.</text>
</comment>